<evidence type="ECO:0000256" key="6">
    <source>
        <dbReference type="SAM" id="Phobius"/>
    </source>
</evidence>
<dbReference type="Pfam" id="PF03772">
    <property type="entry name" value="Competence"/>
    <property type="match status" value="1"/>
</dbReference>
<dbReference type="InterPro" id="IPR052159">
    <property type="entry name" value="Competence_DNA_uptake"/>
</dbReference>
<dbReference type="InterPro" id="IPR004477">
    <property type="entry name" value="ComEC_N"/>
</dbReference>
<evidence type="ECO:0000256" key="2">
    <source>
        <dbReference type="ARBA" id="ARBA00022475"/>
    </source>
</evidence>
<keyword evidence="4 6" id="KW-1133">Transmembrane helix</keyword>
<keyword evidence="9" id="KW-1185">Reference proteome</keyword>
<dbReference type="InterPro" id="IPR001279">
    <property type="entry name" value="Metallo-B-lactamas"/>
</dbReference>
<dbReference type="InterPro" id="IPR036866">
    <property type="entry name" value="RibonucZ/Hydroxyglut_hydro"/>
</dbReference>
<dbReference type="EMBL" id="JBHSXX010000001">
    <property type="protein sequence ID" value="MFC6870066.1"/>
    <property type="molecule type" value="Genomic_DNA"/>
</dbReference>
<keyword evidence="3 6" id="KW-0812">Transmembrane</keyword>
<feature type="transmembrane region" description="Helical" evidence="6">
    <location>
        <begin position="446"/>
        <end position="465"/>
    </location>
</feature>
<feature type="transmembrane region" description="Helical" evidence="6">
    <location>
        <begin position="282"/>
        <end position="299"/>
    </location>
</feature>
<feature type="transmembrane region" description="Helical" evidence="6">
    <location>
        <begin position="329"/>
        <end position="346"/>
    </location>
</feature>
<evidence type="ECO:0000313" key="9">
    <source>
        <dbReference type="Proteomes" id="UP001596337"/>
    </source>
</evidence>
<evidence type="ECO:0000256" key="4">
    <source>
        <dbReference type="ARBA" id="ARBA00022989"/>
    </source>
</evidence>
<dbReference type="Gene3D" id="3.60.15.10">
    <property type="entry name" value="Ribonuclease Z/Hydroxyacylglutathione hydrolase-like"/>
    <property type="match status" value="1"/>
</dbReference>
<comment type="subcellular location">
    <subcellularLocation>
        <location evidence="1">Cell membrane</location>
        <topology evidence="1">Multi-pass membrane protein</topology>
    </subcellularLocation>
</comment>
<dbReference type="SUPFAM" id="SSF56281">
    <property type="entry name" value="Metallo-hydrolase/oxidoreductase"/>
    <property type="match status" value="1"/>
</dbReference>
<feature type="transmembrane region" description="Helical" evidence="6">
    <location>
        <begin position="477"/>
        <end position="495"/>
    </location>
</feature>
<keyword evidence="5 6" id="KW-0472">Membrane</keyword>
<gene>
    <name evidence="8" type="ORF">ACFQGD_23265</name>
</gene>
<feature type="transmembrane region" description="Helical" evidence="6">
    <location>
        <begin position="256"/>
        <end position="275"/>
    </location>
</feature>
<reference evidence="9" key="1">
    <citation type="journal article" date="2019" name="Int. J. Syst. Evol. Microbiol.">
        <title>The Global Catalogue of Microorganisms (GCM) 10K type strain sequencing project: providing services to taxonomists for standard genome sequencing and annotation.</title>
        <authorList>
            <consortium name="The Broad Institute Genomics Platform"/>
            <consortium name="The Broad Institute Genome Sequencing Center for Infectious Disease"/>
            <person name="Wu L."/>
            <person name="Ma J."/>
        </authorList>
    </citation>
    <scope>NUCLEOTIDE SEQUENCE [LARGE SCALE GENOMIC DNA]</scope>
    <source>
        <strain evidence="9">KCTC 32255</strain>
    </source>
</reference>
<dbReference type="SMART" id="SM00849">
    <property type="entry name" value="Lactamase_B"/>
    <property type="match status" value="1"/>
</dbReference>
<feature type="transmembrane region" description="Helical" evidence="6">
    <location>
        <begin position="305"/>
        <end position="322"/>
    </location>
</feature>
<feature type="transmembrane region" description="Helical" evidence="6">
    <location>
        <begin position="352"/>
        <end position="370"/>
    </location>
</feature>
<dbReference type="RefSeq" id="WP_345394182.1">
    <property type="nucleotide sequence ID" value="NZ_BAABLA010000021.1"/>
</dbReference>
<dbReference type="NCBIfam" id="TIGR00361">
    <property type="entry name" value="ComEC_Rec2"/>
    <property type="match status" value="1"/>
</dbReference>
<dbReference type="Pfam" id="PF00753">
    <property type="entry name" value="Lactamase_B"/>
    <property type="match status" value="1"/>
</dbReference>
<dbReference type="InterPro" id="IPR004797">
    <property type="entry name" value="Competence_ComEC/Rec2"/>
</dbReference>
<organism evidence="8 9">
    <name type="scientific">Haloechinothrix salitolerans</name>
    <dbReference type="NCBI Taxonomy" id="926830"/>
    <lineage>
        <taxon>Bacteria</taxon>
        <taxon>Bacillati</taxon>
        <taxon>Actinomycetota</taxon>
        <taxon>Actinomycetes</taxon>
        <taxon>Pseudonocardiales</taxon>
        <taxon>Pseudonocardiaceae</taxon>
        <taxon>Haloechinothrix</taxon>
    </lineage>
</organism>
<evidence type="ECO:0000256" key="3">
    <source>
        <dbReference type="ARBA" id="ARBA00022692"/>
    </source>
</evidence>
<feature type="transmembrane region" description="Helical" evidence="6">
    <location>
        <begin position="502"/>
        <end position="525"/>
    </location>
</feature>
<proteinExistence type="predicted"/>
<accession>A0ABW2C4H2</accession>
<feature type="transmembrane region" description="Helical" evidence="6">
    <location>
        <begin position="20"/>
        <end position="53"/>
    </location>
</feature>
<name>A0ABW2C4H2_9PSEU</name>
<dbReference type="PANTHER" id="PTHR30619:SF1">
    <property type="entry name" value="RECOMBINATION PROTEIN 2"/>
    <property type="match status" value="1"/>
</dbReference>
<feature type="transmembrane region" description="Helical" evidence="6">
    <location>
        <begin position="421"/>
        <end position="439"/>
    </location>
</feature>
<feature type="transmembrane region" description="Helical" evidence="6">
    <location>
        <begin position="382"/>
        <end position="401"/>
    </location>
</feature>
<dbReference type="PANTHER" id="PTHR30619">
    <property type="entry name" value="DNA INTERNALIZATION/COMPETENCE PROTEIN COMEC/REC2"/>
    <property type="match status" value="1"/>
</dbReference>
<keyword evidence="2" id="KW-1003">Cell membrane</keyword>
<evidence type="ECO:0000259" key="7">
    <source>
        <dbReference type="SMART" id="SM00849"/>
    </source>
</evidence>
<dbReference type="CDD" id="cd07731">
    <property type="entry name" value="ComA-like_MBL-fold"/>
    <property type="match status" value="1"/>
</dbReference>
<evidence type="ECO:0000313" key="8">
    <source>
        <dbReference type="EMBL" id="MFC6870066.1"/>
    </source>
</evidence>
<feature type="domain" description="Metallo-beta-lactamase" evidence="7">
    <location>
        <begin position="539"/>
        <end position="738"/>
    </location>
</feature>
<dbReference type="InterPro" id="IPR035681">
    <property type="entry name" value="ComA-like_MBL"/>
</dbReference>
<evidence type="ECO:0000256" key="5">
    <source>
        <dbReference type="ARBA" id="ARBA00023136"/>
    </source>
</evidence>
<feature type="transmembrane region" description="Helical" evidence="6">
    <location>
        <begin position="65"/>
        <end position="85"/>
    </location>
</feature>
<protein>
    <submittedName>
        <fullName evidence="8">DNA internalization-related competence protein ComEC/Rec2</fullName>
    </submittedName>
</protein>
<sequence>MTSVLADRARHDFRLVPAAMTVWLAGLLGLLGTWWLAALCGGGVLATSVLPAVRRSGFGRRHGAAALGVVGVLCAVPVTLVLHGAEHDPLRTVAASGGEAVLDVALTSRARAIRAAGYAGEPSGGGRVVLHADVERAVVEGEPVASTGRVLLIASGEGWSGLVPGQRLRATGTLAPASSGELLVAVLRVRAEPTRVTSAPWWQRAARSMRHALRAVSAGVLDPDEAGLLPGLVVGDTSALPLRVEEEFLDAGMSHLTAVSGSNVVIVVGAAFVLLRLLRIGPRASAVIGGAVLLGYVILVGSEPSVSRAGVMGAVGLLALALGRNRSALPALAFSVIVLVLADPAMAVSIGFALSVVATAALVLLAPTWVAAARRRGVPAGVAEGIAVPLAAFVATTPIIAGTSGEVSLVTVAANVLATPVVAPATVLGVVAAGCAMVAPALAEAAVWLAGPLVSWLVLVAREAASVPGAVIGWPDGWWGGLVAAFMCIGVLVAVRSRLLLTVLTAGSVGVAIVAIPVFVVMPGWPPPRWVFVACDVGQGDGLVLSTGERGSAVVVDAGTELGDIDRCLDRLDVERVPMVVLSHLHADHIGGLAAVLDGRAVGAIAVGEGRTPDWAWRQVVATGRRFDVTVLELSAGQRLTWPSLRLRVLGPRYVPPPDPDADGTEVNNASVVLKAETSAGSVLLTGDVELAAQADLLAAGEDLRADVLKVPHHGSSSTLPRFLDVVDPTVAVISVGARNRYGHPNTMLIDELRSGGAAVVRTDISGDIALVAVDGGLRIVPARARSP</sequence>
<dbReference type="NCBIfam" id="TIGR00360">
    <property type="entry name" value="ComEC_N-term"/>
    <property type="match status" value="1"/>
</dbReference>
<comment type="caution">
    <text evidence="8">The sequence shown here is derived from an EMBL/GenBank/DDBJ whole genome shotgun (WGS) entry which is preliminary data.</text>
</comment>
<dbReference type="Proteomes" id="UP001596337">
    <property type="component" value="Unassembled WGS sequence"/>
</dbReference>
<evidence type="ECO:0000256" key="1">
    <source>
        <dbReference type="ARBA" id="ARBA00004651"/>
    </source>
</evidence>